<dbReference type="PROSITE" id="PS50002">
    <property type="entry name" value="SH3"/>
    <property type="match status" value="3"/>
</dbReference>
<feature type="domain" description="SH3" evidence="6">
    <location>
        <begin position="790"/>
        <end position="849"/>
    </location>
</feature>
<accession>A0A1D1VAH1</accession>
<dbReference type="GO" id="GO:0070161">
    <property type="term" value="C:anchoring junction"/>
    <property type="evidence" value="ECO:0007669"/>
    <property type="project" value="UniProtKB-SubCell"/>
</dbReference>
<dbReference type="InterPro" id="IPR036028">
    <property type="entry name" value="SH3-like_dom_sf"/>
</dbReference>
<evidence type="ECO:0000256" key="5">
    <source>
        <dbReference type="SAM" id="MobiDB-lite"/>
    </source>
</evidence>
<feature type="domain" description="SH3" evidence="6">
    <location>
        <begin position="627"/>
        <end position="686"/>
    </location>
</feature>
<dbReference type="SUPFAM" id="SSF50044">
    <property type="entry name" value="SH3-domain"/>
    <property type="match status" value="3"/>
</dbReference>
<dbReference type="PRINTS" id="PR00452">
    <property type="entry name" value="SH3DOMAIN"/>
</dbReference>
<feature type="region of interest" description="Disordered" evidence="5">
    <location>
        <begin position="1"/>
        <end position="114"/>
    </location>
</feature>
<feature type="compositionally biased region" description="Basic and acidic residues" evidence="5">
    <location>
        <begin position="35"/>
        <end position="63"/>
    </location>
</feature>
<dbReference type="InterPro" id="IPR003127">
    <property type="entry name" value="SoHo_dom"/>
</dbReference>
<dbReference type="PRINTS" id="PR00499">
    <property type="entry name" value="P67PHOX"/>
</dbReference>
<dbReference type="CDD" id="cd00174">
    <property type="entry name" value="SH3"/>
    <property type="match status" value="1"/>
</dbReference>
<feature type="region of interest" description="Disordered" evidence="5">
    <location>
        <begin position="406"/>
        <end position="463"/>
    </location>
</feature>
<dbReference type="OrthoDB" id="19092at2759"/>
<reference evidence="8 9" key="1">
    <citation type="journal article" date="2016" name="Nat. Commun.">
        <title>Extremotolerant tardigrade genome and improved radiotolerance of human cultured cells by tardigrade-unique protein.</title>
        <authorList>
            <person name="Hashimoto T."/>
            <person name="Horikawa D.D."/>
            <person name="Saito Y."/>
            <person name="Kuwahara H."/>
            <person name="Kozuka-Hata H."/>
            <person name="Shin-I T."/>
            <person name="Minakuchi Y."/>
            <person name="Ohishi K."/>
            <person name="Motoyama A."/>
            <person name="Aizu T."/>
            <person name="Enomoto A."/>
            <person name="Kondo K."/>
            <person name="Tanaka S."/>
            <person name="Hara Y."/>
            <person name="Koshikawa S."/>
            <person name="Sagara H."/>
            <person name="Miura T."/>
            <person name="Yokobori S."/>
            <person name="Miyagawa K."/>
            <person name="Suzuki Y."/>
            <person name="Kubo T."/>
            <person name="Oyama M."/>
            <person name="Kohara Y."/>
            <person name="Fujiyama A."/>
            <person name="Arakawa K."/>
            <person name="Katayama T."/>
            <person name="Toyoda A."/>
            <person name="Kunieda T."/>
        </authorList>
    </citation>
    <scope>NUCLEOTIDE SEQUENCE [LARGE SCALE GENOMIC DNA]</scope>
    <source>
        <strain evidence="8 9">YOKOZUNA-1</strain>
    </source>
</reference>
<dbReference type="Pfam" id="PF02208">
    <property type="entry name" value="Sorb"/>
    <property type="match status" value="1"/>
</dbReference>
<name>A0A1D1VAH1_RAMVA</name>
<feature type="compositionally biased region" description="Low complexity" evidence="5">
    <location>
        <begin position="708"/>
        <end position="722"/>
    </location>
</feature>
<evidence type="ECO:0000259" key="6">
    <source>
        <dbReference type="PROSITE" id="PS50002"/>
    </source>
</evidence>
<protein>
    <recommendedName>
        <fullName evidence="10">Sorbin and SH3 domain-containing protein 1</fullName>
    </recommendedName>
</protein>
<feature type="compositionally biased region" description="Basic and acidic residues" evidence="5">
    <location>
        <begin position="228"/>
        <end position="238"/>
    </location>
</feature>
<keyword evidence="3" id="KW-0965">Cell junction</keyword>
<dbReference type="SMART" id="SM00459">
    <property type="entry name" value="Sorb"/>
    <property type="match status" value="1"/>
</dbReference>
<dbReference type="CDD" id="cd11782">
    <property type="entry name" value="SH3_Sorbs_2"/>
    <property type="match status" value="1"/>
</dbReference>
<gene>
    <name evidence="8" type="primary">RvY_09046-1</name>
    <name evidence="8" type="synonym">RvY_09046.1</name>
    <name evidence="8" type="ORF">RvY_09046</name>
</gene>
<evidence type="ECO:0000256" key="2">
    <source>
        <dbReference type="ARBA" id="ARBA00022443"/>
    </source>
</evidence>
<feature type="region of interest" description="Disordered" evidence="5">
    <location>
        <begin position="222"/>
        <end position="391"/>
    </location>
</feature>
<feature type="compositionally biased region" description="Polar residues" evidence="5">
    <location>
        <begin position="747"/>
        <end position="757"/>
    </location>
</feature>
<keyword evidence="2 4" id="KW-0728">SH3 domain</keyword>
<evidence type="ECO:0000256" key="4">
    <source>
        <dbReference type="PROSITE-ProRule" id="PRU00192"/>
    </source>
</evidence>
<dbReference type="SMART" id="SM00326">
    <property type="entry name" value="SH3"/>
    <property type="match status" value="3"/>
</dbReference>
<evidence type="ECO:0000256" key="1">
    <source>
        <dbReference type="ARBA" id="ARBA00004282"/>
    </source>
</evidence>
<dbReference type="Pfam" id="PF00018">
    <property type="entry name" value="SH3_1"/>
    <property type="match status" value="2"/>
</dbReference>
<dbReference type="Gene3D" id="2.30.30.40">
    <property type="entry name" value="SH3 Domains"/>
    <property type="match status" value="3"/>
</dbReference>
<evidence type="ECO:0008006" key="10">
    <source>
        <dbReference type="Google" id="ProtNLM"/>
    </source>
</evidence>
<sequence>MTLNVEDRLPSSTHNGVYSPSSSSSGFVSNATYSDRTDDLPPSHNYQNREEAEQKPDNKDTMPVDRTASDSVKLPRTASPTVTLLQRARETQMNRQKERSSDAPHSIPSSKGNTEVIRGYTDFVRHHFPPPPLYEGTGPENEKGIPTALRTTIKDDNQHDWYKKMFKAIHKPEDETDFVLVKYEKPKRRSGYSPTPTNRYLSDAYMSEPEFGRDGYNRTYGSAMSDVENSRDYGDYSRTHSLPRTKKNISPEKDRPSVSQPLSSTSTPYKYYTSPPKVEPKSWLSSSSQNQRVDPKPLDSYEPGHSSISKREALQQTNLYNPPPDIPQSHYSMSTLTSGKPKTDSIYRRSHSNRALSPEEQRDIYRNLQRGGDVPIQGFGRTTPQRSKDTDNMFSFDVSKLESDIEQITAPPSKKPLTDNSGPRKDSVIYYTSPVQAQAAGTLSRQKSLERQRSQPTEFEDDTFDLSKEYRRIDEIYEREREKRQKSRLQEEEKRRHNYIPTMAKSPVPGDRYDSVYEDPFNFSPGRPRSASPGSLGMVRQNRARSASSHGDYYDMSQLKGPARALYTFKAQNPRELSFRQGDIVMVTQALDENWVEGECEGRVGIAPASYLESLTVERPRKAEQLAIQGEARAKYPFKAQSQVEMSLAKGEIITIIRKVDANWYEGKIGARRGIFPVAYVEVLKEPGSATANHATYPRNSFTPTRPAEPSIPSSAPKSPAAVRRQSSSVLEGSDRLSGGEEVVNEFKTQISSSPTSHLRKSSRPSFSVDELLIPPPTSSRQESLPTASKAPERCRVLYNYRKVNEDEMDLREGEVVEVIERCDDGWFQGKKKNGETGFAPSNYVQEIV</sequence>
<dbReference type="AlphaFoldDB" id="A0A1D1VAH1"/>
<comment type="subcellular location">
    <subcellularLocation>
        <location evidence="1">Cell junction</location>
    </subcellularLocation>
</comment>
<evidence type="ECO:0000313" key="9">
    <source>
        <dbReference type="Proteomes" id="UP000186922"/>
    </source>
</evidence>
<proteinExistence type="predicted"/>
<dbReference type="InterPro" id="IPR050384">
    <property type="entry name" value="Endophilin_SH3RF"/>
</dbReference>
<organism evidence="8 9">
    <name type="scientific">Ramazzottius varieornatus</name>
    <name type="common">Water bear</name>
    <name type="synonym">Tardigrade</name>
    <dbReference type="NCBI Taxonomy" id="947166"/>
    <lineage>
        <taxon>Eukaryota</taxon>
        <taxon>Metazoa</taxon>
        <taxon>Ecdysozoa</taxon>
        <taxon>Tardigrada</taxon>
        <taxon>Eutardigrada</taxon>
        <taxon>Parachela</taxon>
        <taxon>Hypsibioidea</taxon>
        <taxon>Ramazzottiidae</taxon>
        <taxon>Ramazzottius</taxon>
    </lineage>
</organism>
<dbReference type="Pfam" id="PF14604">
    <property type="entry name" value="SH3_9"/>
    <property type="match status" value="1"/>
</dbReference>
<feature type="compositionally biased region" description="Polar residues" evidence="5">
    <location>
        <begin position="283"/>
        <end position="292"/>
    </location>
</feature>
<dbReference type="STRING" id="947166.A0A1D1VAH1"/>
<dbReference type="PROSITE" id="PS50831">
    <property type="entry name" value="SOHO"/>
    <property type="match status" value="1"/>
</dbReference>
<feature type="region of interest" description="Disordered" evidence="5">
    <location>
        <begin position="691"/>
        <end position="769"/>
    </location>
</feature>
<evidence type="ECO:0000256" key="3">
    <source>
        <dbReference type="ARBA" id="ARBA00022949"/>
    </source>
</evidence>
<dbReference type="InterPro" id="IPR001452">
    <property type="entry name" value="SH3_domain"/>
</dbReference>
<dbReference type="PANTHER" id="PTHR14167">
    <property type="entry name" value="SH3 DOMAIN-CONTAINING"/>
    <property type="match status" value="1"/>
</dbReference>
<dbReference type="EMBL" id="BDGG01000004">
    <property type="protein sequence ID" value="GAU97815.1"/>
    <property type="molecule type" value="Genomic_DNA"/>
</dbReference>
<keyword evidence="9" id="KW-1185">Reference proteome</keyword>
<feature type="domain" description="SoHo" evidence="7">
    <location>
        <begin position="128"/>
        <end position="191"/>
    </location>
</feature>
<feature type="compositionally biased region" description="Polar residues" evidence="5">
    <location>
        <begin position="433"/>
        <end position="446"/>
    </location>
</feature>
<feature type="compositionally biased region" description="Polar residues" evidence="5">
    <location>
        <begin position="329"/>
        <end position="340"/>
    </location>
</feature>
<dbReference type="PANTHER" id="PTHR14167:SF116">
    <property type="entry name" value="CAP, ISOFORM AC"/>
    <property type="match status" value="1"/>
</dbReference>
<dbReference type="Proteomes" id="UP000186922">
    <property type="component" value="Unassembled WGS sequence"/>
</dbReference>
<evidence type="ECO:0000259" key="7">
    <source>
        <dbReference type="PROSITE" id="PS50831"/>
    </source>
</evidence>
<comment type="caution">
    <text evidence="8">The sequence shown here is derived from an EMBL/GenBank/DDBJ whole genome shotgun (WGS) entry which is preliminary data.</text>
</comment>
<feature type="domain" description="SH3" evidence="6">
    <location>
        <begin position="558"/>
        <end position="617"/>
    </location>
</feature>
<feature type="compositionally biased region" description="Basic and acidic residues" evidence="5">
    <location>
        <begin position="87"/>
        <end position="102"/>
    </location>
</feature>
<feature type="compositionally biased region" description="Low complexity" evidence="5">
    <location>
        <begin position="263"/>
        <end position="276"/>
    </location>
</feature>
<evidence type="ECO:0000313" key="8">
    <source>
        <dbReference type="EMBL" id="GAU97815.1"/>
    </source>
</evidence>
<feature type="compositionally biased region" description="Polar residues" evidence="5">
    <location>
        <begin position="691"/>
        <end position="704"/>
    </location>
</feature>